<dbReference type="OrthoDB" id="9804948at2"/>
<dbReference type="InterPro" id="IPR050680">
    <property type="entry name" value="YpeA/RimI_acetyltransf"/>
</dbReference>
<dbReference type="GO" id="GO:0016747">
    <property type="term" value="F:acyltransferase activity, transferring groups other than amino-acyl groups"/>
    <property type="evidence" value="ECO:0007669"/>
    <property type="project" value="InterPro"/>
</dbReference>
<comment type="caution">
    <text evidence="4">The sequence shown here is derived from an EMBL/GenBank/DDBJ whole genome shotgun (WGS) entry which is preliminary data.</text>
</comment>
<proteinExistence type="predicted"/>
<organism evidence="4 5">
    <name type="scientific">Mesobacillus subterraneus</name>
    <dbReference type="NCBI Taxonomy" id="285983"/>
    <lineage>
        <taxon>Bacteria</taxon>
        <taxon>Bacillati</taxon>
        <taxon>Bacillota</taxon>
        <taxon>Bacilli</taxon>
        <taxon>Bacillales</taxon>
        <taxon>Bacillaceae</taxon>
        <taxon>Mesobacillus</taxon>
    </lineage>
</organism>
<dbReference type="Proteomes" id="UP000279911">
    <property type="component" value="Unassembled WGS sequence"/>
</dbReference>
<evidence type="ECO:0000256" key="1">
    <source>
        <dbReference type="ARBA" id="ARBA00022679"/>
    </source>
</evidence>
<sequence length="257" mass="29324">MCLGLILQAGMQKDIGESTTPPFPMRKAGTSLRMYPSMSLIWSWKEKATALQIGTVMTHPDYRHQGLSARLMNHVLDVYHGKYDFMYLFANSSVLEFYPKFGFELVEEYQYTASGASVNESALRKLNVARDIELIQRLVYERVLVSRKFSTANSGGITMYHVLNVFNEHLYYHDEEDAVVMFSKENDVFHLYDVISRTPVNLKNILEDAEADVVFHLTPDGMDFELSPYKRDGAFFVKKGSGMDFPFGVKHPVTSEA</sequence>
<dbReference type="SUPFAM" id="SSF55729">
    <property type="entry name" value="Acyl-CoA N-acyltransferases (Nat)"/>
    <property type="match status" value="1"/>
</dbReference>
<name>A0A3R9ETB7_9BACI</name>
<reference evidence="5" key="1">
    <citation type="submission" date="2018-12" db="EMBL/GenBank/DDBJ databases">
        <title>Bacillus chawlae sp. nov., Bacillus glennii sp. nov., and Bacillus saganii sp. nov. Isolated from the Vehicle Assembly Building at Kennedy Space Center where the Viking Spacecraft were Assembled.</title>
        <authorList>
            <person name="Seuylemezian A."/>
            <person name="Vaishampayan P."/>
        </authorList>
    </citation>
    <scope>NUCLEOTIDE SEQUENCE [LARGE SCALE GENOMIC DNA]</scope>
    <source>
        <strain evidence="5">DSM 13966</strain>
    </source>
</reference>
<keyword evidence="2" id="KW-0012">Acyltransferase</keyword>
<dbReference type="PROSITE" id="PS51186">
    <property type="entry name" value="GNAT"/>
    <property type="match status" value="1"/>
</dbReference>
<evidence type="ECO:0000313" key="4">
    <source>
        <dbReference type="EMBL" id="RSD21162.1"/>
    </source>
</evidence>
<gene>
    <name evidence="4" type="ORF">EJA10_22175</name>
</gene>
<dbReference type="PANTHER" id="PTHR43420:SF31">
    <property type="entry name" value="ACETYLTRANSFERASE"/>
    <property type="match status" value="1"/>
</dbReference>
<dbReference type="PANTHER" id="PTHR43420">
    <property type="entry name" value="ACETYLTRANSFERASE"/>
    <property type="match status" value="1"/>
</dbReference>
<dbReference type="InterPro" id="IPR016181">
    <property type="entry name" value="Acyl_CoA_acyltransferase"/>
</dbReference>
<keyword evidence="1 4" id="KW-0808">Transferase</keyword>
<protein>
    <submittedName>
        <fullName evidence="4">GNAT family N-acetyltransferase</fullName>
    </submittedName>
</protein>
<evidence type="ECO:0000313" key="5">
    <source>
        <dbReference type="Proteomes" id="UP000279911"/>
    </source>
</evidence>
<feature type="domain" description="N-acetyltransferase" evidence="3">
    <location>
        <begin position="51"/>
        <end position="124"/>
    </location>
</feature>
<dbReference type="EMBL" id="RSFW01000035">
    <property type="protein sequence ID" value="RSD21162.1"/>
    <property type="molecule type" value="Genomic_DNA"/>
</dbReference>
<evidence type="ECO:0000259" key="3">
    <source>
        <dbReference type="PROSITE" id="PS51186"/>
    </source>
</evidence>
<dbReference type="InterPro" id="IPR000182">
    <property type="entry name" value="GNAT_dom"/>
</dbReference>
<dbReference type="CDD" id="cd04301">
    <property type="entry name" value="NAT_SF"/>
    <property type="match status" value="1"/>
</dbReference>
<accession>A0A3R9ETB7</accession>
<dbReference type="AlphaFoldDB" id="A0A3R9ETB7"/>
<dbReference type="Gene3D" id="3.40.630.30">
    <property type="match status" value="1"/>
</dbReference>
<dbReference type="Pfam" id="PF13527">
    <property type="entry name" value="Acetyltransf_9"/>
    <property type="match status" value="1"/>
</dbReference>
<evidence type="ECO:0000256" key="2">
    <source>
        <dbReference type="ARBA" id="ARBA00023315"/>
    </source>
</evidence>